<gene>
    <name evidence="1" type="ORF">CSF007_9145</name>
    <name evidence="2" type="ORF">NCTC10476_00317</name>
</gene>
<sequence length="133" mass="14973">MSSERMQRETVCFDYMGFLSASCKKHWSFIDAIYGVMPIFGMVIKPQAELEQNPQAQLTVLALQVLSTQVSDETNIIRLIRLAEQQGITSLDIQLPYGLEIEQLAVITQQCSMNISLFPVGERLLVQWTSASC</sequence>
<dbReference type="STRING" id="29486.UGYR_01910"/>
<dbReference type="EMBL" id="LN681231">
    <property type="protein sequence ID" value="CEK27582.1"/>
    <property type="molecule type" value="Genomic_DNA"/>
</dbReference>
<reference evidence="1" key="1">
    <citation type="journal article" date="2015" name="Genome Announc.">
        <title>Complete Genome Sequence of Yersinia ruckeri Strain CSF007-82, Etiologic Agent of Red Mouth Disease in Salmonid Fish.</title>
        <authorList>
            <person name="Nelson M.C."/>
            <person name="LaPatra S.E."/>
            <person name="Welch T.J."/>
            <person name="Graf J."/>
        </authorList>
    </citation>
    <scope>NUCLEOTIDE SEQUENCE</scope>
    <source>
        <strain evidence="1">CSF007-82</strain>
    </source>
</reference>
<protein>
    <submittedName>
        <fullName evidence="1">Uncharacterized protein</fullName>
    </submittedName>
</protein>
<dbReference type="KEGG" id="yrb:UGYR_01910"/>
<name>A0A085U7N5_YERRU</name>
<proteinExistence type="predicted"/>
<evidence type="ECO:0000313" key="3">
    <source>
        <dbReference type="Proteomes" id="UP000255169"/>
    </source>
</evidence>
<dbReference type="OrthoDB" id="6488871at2"/>
<keyword evidence="3" id="KW-1185">Reference proteome</keyword>
<accession>A0A085U7N5</accession>
<evidence type="ECO:0000313" key="1">
    <source>
        <dbReference type="EMBL" id="CEK27582.1"/>
    </source>
</evidence>
<dbReference type="AlphaFoldDB" id="A0A085U7N5"/>
<dbReference type="RefSeq" id="WP_004717491.1">
    <property type="nucleotide sequence ID" value="NZ_CABIHR010000009.1"/>
</dbReference>
<dbReference type="Proteomes" id="UP000255169">
    <property type="component" value="Unassembled WGS sequence"/>
</dbReference>
<dbReference type="PATRIC" id="fig|29486.44.peg.1473"/>
<dbReference type="eggNOG" id="ENOG5032RU7">
    <property type="taxonomic scope" value="Bacteria"/>
</dbReference>
<dbReference type="GeneID" id="66879519"/>
<dbReference type="EMBL" id="UHJG01000001">
    <property type="protein sequence ID" value="SUP98990.1"/>
    <property type="molecule type" value="Genomic_DNA"/>
</dbReference>
<evidence type="ECO:0000313" key="2">
    <source>
        <dbReference type="EMBL" id="SUP98990.1"/>
    </source>
</evidence>
<organism evidence="1">
    <name type="scientific">Yersinia ruckeri</name>
    <dbReference type="NCBI Taxonomy" id="29486"/>
    <lineage>
        <taxon>Bacteria</taxon>
        <taxon>Pseudomonadati</taxon>
        <taxon>Pseudomonadota</taxon>
        <taxon>Gammaproteobacteria</taxon>
        <taxon>Enterobacterales</taxon>
        <taxon>Yersiniaceae</taxon>
        <taxon>Yersinia</taxon>
    </lineage>
</organism>
<reference evidence="2 3" key="2">
    <citation type="submission" date="2018-06" db="EMBL/GenBank/DDBJ databases">
        <authorList>
            <consortium name="Pathogen Informatics"/>
            <person name="Doyle S."/>
        </authorList>
    </citation>
    <scope>NUCLEOTIDE SEQUENCE [LARGE SCALE GENOMIC DNA]</scope>
    <source>
        <strain evidence="2 3">NCTC10476</strain>
    </source>
</reference>